<dbReference type="KEGG" id="mnv:MNVI_15920"/>
<dbReference type="AlphaFoldDB" id="A0A7I7PCE8"/>
<accession>A0A7I7PCE8</accession>
<protein>
    <submittedName>
        <fullName evidence="1">Uncharacterized protein</fullName>
    </submittedName>
</protein>
<organism evidence="1 2">
    <name type="scientific">Mycobacterium noviomagense</name>
    <dbReference type="NCBI Taxonomy" id="459858"/>
    <lineage>
        <taxon>Bacteria</taxon>
        <taxon>Bacillati</taxon>
        <taxon>Actinomycetota</taxon>
        <taxon>Actinomycetes</taxon>
        <taxon>Mycobacteriales</taxon>
        <taxon>Mycobacteriaceae</taxon>
        <taxon>Mycobacterium</taxon>
    </lineage>
</organism>
<reference evidence="1 2" key="1">
    <citation type="journal article" date="2019" name="Emerg. Microbes Infect.">
        <title>Comprehensive subspecies identification of 175 nontuberculous mycobacteria species based on 7547 genomic profiles.</title>
        <authorList>
            <person name="Matsumoto Y."/>
            <person name="Kinjo T."/>
            <person name="Motooka D."/>
            <person name="Nabeya D."/>
            <person name="Jung N."/>
            <person name="Uechi K."/>
            <person name="Horii T."/>
            <person name="Iida T."/>
            <person name="Fujita J."/>
            <person name="Nakamura S."/>
        </authorList>
    </citation>
    <scope>NUCLEOTIDE SEQUENCE [LARGE SCALE GENOMIC DNA]</scope>
    <source>
        <strain evidence="1 2">JCM 16367</strain>
    </source>
</reference>
<dbReference type="EMBL" id="AP022583">
    <property type="protein sequence ID" value="BBY06274.1"/>
    <property type="molecule type" value="Genomic_DNA"/>
</dbReference>
<dbReference type="Proteomes" id="UP000466894">
    <property type="component" value="Chromosome"/>
</dbReference>
<evidence type="ECO:0000313" key="2">
    <source>
        <dbReference type="Proteomes" id="UP000466894"/>
    </source>
</evidence>
<gene>
    <name evidence="1" type="ORF">MNVI_15920</name>
</gene>
<sequence>MEAADFQYLFATEIDLGRHAVVELNTEAVGLVGRLQRKGHRRIFLVAKVHEHQIITAEAGDEGILVLRYEFGGS</sequence>
<proteinExistence type="predicted"/>
<evidence type="ECO:0000313" key="1">
    <source>
        <dbReference type="EMBL" id="BBY06274.1"/>
    </source>
</evidence>
<name>A0A7I7PCE8_9MYCO</name>